<protein>
    <submittedName>
        <fullName evidence="2">RES domain-containing protein</fullName>
    </submittedName>
</protein>
<gene>
    <name evidence="2" type="ORF">DEM27_24630</name>
</gene>
<organism evidence="2 3">
    <name type="scientific">Metarhizobium album</name>
    <dbReference type="NCBI Taxonomy" id="2182425"/>
    <lineage>
        <taxon>Bacteria</taxon>
        <taxon>Pseudomonadati</taxon>
        <taxon>Pseudomonadota</taxon>
        <taxon>Alphaproteobacteria</taxon>
        <taxon>Hyphomicrobiales</taxon>
        <taxon>Rhizobiaceae</taxon>
        <taxon>Metarhizobium</taxon>
    </lineage>
</organism>
<feature type="domain" description="RES" evidence="1">
    <location>
        <begin position="38"/>
        <end position="171"/>
    </location>
</feature>
<dbReference type="SMART" id="SM00953">
    <property type="entry name" value="RES"/>
    <property type="match status" value="1"/>
</dbReference>
<dbReference type="RefSeq" id="WP_109460894.1">
    <property type="nucleotide sequence ID" value="NZ_QFBC01000014.1"/>
</dbReference>
<comment type="caution">
    <text evidence="2">The sequence shown here is derived from an EMBL/GenBank/DDBJ whole genome shotgun (WGS) entry which is preliminary data.</text>
</comment>
<dbReference type="Proteomes" id="UP000245252">
    <property type="component" value="Unassembled WGS sequence"/>
</dbReference>
<dbReference type="EMBL" id="QFBC01000014">
    <property type="protein sequence ID" value="PWE53726.1"/>
    <property type="molecule type" value="Genomic_DNA"/>
</dbReference>
<sequence length="201" mass="22577">MSSAGGTAKSDLLTLTVPAHSTFVRIHQIKDGPIWFGPSPGSGPSYRFDAPAGQYRTLYVAQSLEGAFAETILRRARRILSRDYVELRQWTVLSVTRELLLIKLFDEGLAYHGVTADICAGDDYANSQAFAGELHRRYPEVDGIAYRARHNNGQICYALYDRVLASQVQTVEERKFSDEHTVTDDLMRKHNASWDPMTPLL</sequence>
<evidence type="ECO:0000259" key="1">
    <source>
        <dbReference type="SMART" id="SM00953"/>
    </source>
</evidence>
<evidence type="ECO:0000313" key="2">
    <source>
        <dbReference type="EMBL" id="PWE53726.1"/>
    </source>
</evidence>
<dbReference type="AlphaFoldDB" id="A0A2U2DK84"/>
<reference evidence="2 3" key="1">
    <citation type="submission" date="2018-05" db="EMBL/GenBank/DDBJ databases">
        <title>The draft genome of strain NS-104.</title>
        <authorList>
            <person name="Hang P."/>
            <person name="Jiang J."/>
        </authorList>
    </citation>
    <scope>NUCLEOTIDE SEQUENCE [LARGE SCALE GENOMIC DNA]</scope>
    <source>
        <strain evidence="2 3">NS-104</strain>
    </source>
</reference>
<dbReference type="InterPro" id="IPR014914">
    <property type="entry name" value="RES_dom"/>
</dbReference>
<keyword evidence="3" id="KW-1185">Reference proteome</keyword>
<dbReference type="Pfam" id="PF08808">
    <property type="entry name" value="RES"/>
    <property type="match status" value="1"/>
</dbReference>
<dbReference type="OrthoDB" id="7257056at2"/>
<evidence type="ECO:0000313" key="3">
    <source>
        <dbReference type="Proteomes" id="UP000245252"/>
    </source>
</evidence>
<accession>A0A2U2DK84</accession>
<name>A0A2U2DK84_9HYPH</name>
<proteinExistence type="predicted"/>